<feature type="region of interest" description="Disordered" evidence="1">
    <location>
        <begin position="453"/>
        <end position="503"/>
    </location>
</feature>
<name>A0ABQ0KYQ5_MYCCL</name>
<evidence type="ECO:0008006" key="4">
    <source>
        <dbReference type="Google" id="ProtNLM"/>
    </source>
</evidence>
<organism evidence="2 3">
    <name type="scientific">Mycena chlorophos</name>
    <name type="common">Agaric fungus</name>
    <name type="synonym">Agaricus chlorophos</name>
    <dbReference type="NCBI Taxonomy" id="658473"/>
    <lineage>
        <taxon>Eukaryota</taxon>
        <taxon>Fungi</taxon>
        <taxon>Dikarya</taxon>
        <taxon>Basidiomycota</taxon>
        <taxon>Agaricomycotina</taxon>
        <taxon>Agaricomycetes</taxon>
        <taxon>Agaricomycetidae</taxon>
        <taxon>Agaricales</taxon>
        <taxon>Marasmiineae</taxon>
        <taxon>Mycenaceae</taxon>
        <taxon>Mycena</taxon>
    </lineage>
</organism>
<protein>
    <recommendedName>
        <fullName evidence="4">HECT domain-containing protein</fullName>
    </recommendedName>
</protein>
<evidence type="ECO:0000313" key="2">
    <source>
        <dbReference type="EMBL" id="GAT44033.1"/>
    </source>
</evidence>
<sequence length="1459" mass="158044">MSAFHADFTYSEQQVCLRLVPHAAHRTSRMHRVFSHPETSVTFYRLVPVNKRAAVVMLRYGSDGEWGINTPCMCGARWTQHRRDLDVEVSMTVNTPTPPATALSPSIQPHPVLPTNSSTLRNMLPPPPSASPAFTTRAAPIAEWHPPSASIPPATSTAHRSMQVAQSLPLGPMDAVAARRRDAVLLTGRSKGKKAAAAAPVVSSLHTLLWPFARPGNGFQNNTSLPPTRIHPAHAAILDQQLTLHHLLFRIPLTTDPYTTAAPGTPQLTQFDLRAGFSLDAFVAIVHEHMAFHCLSFPAAPSNDYRTATPFELLEGRKTGETITFKALVPTNGTPLSIALLQRADSKIFTLPVNREPQSLTIVIAPLYGNVLGPTPRHTLRAPCFPRIALAKVPSPTPQTVSWGSACYPDCPPSLAMGVAGGSLVALPTPSSSSGRQVLVLSTPFCLTDFASQQSRIRQRNESSDEERATDSSSQRPTRRTRYEDDPTWEPDMPSQVFVPSVPNRRTTPEYITIDESPPARLRELPTPAVGKLSGTGSQLTRRQELALQDANDLHDLPELGVPSAPAVRQQAELHDPMTSALALAVAAPTNAQSNTTELLDEDVVPLSEVAECLDSIRESVNSSAANRRVEIVAPTQLAAAFRIVDLTTHAARREANPGAAFVSWAPLNQQTGVTSSPLPNRVTMDALLVPLRRGVALGHDVSNLAVGDGPTLGSFGAVGRAITTDAKYWQQGASSELFRPVLGQMSTPERRIVFAGHGKALAAALINTGVGVLPVSPWTWIALLNGRDAILELSPRVIFRLDEGAGKLIEALMAWHADSPIPTDPSHPIISMLIGTFPDAQPETLETPREASSHQALQDAMRIHTLLGHRDPFEHRDWEALRDGLVGVTTPNLDQTRLCETAVITTLFDRRVRAVGDIETHIEYSLHSDVVKPSTKPLAELFRLHLEAYLRGVGHPAATAHLFAEDHTVFERGRNDPLIRARLLLNAALDSDLMPTDQNWNQFKFMASENNASLPSAFKFSSCGRTAIVSFNRGLKELLLRCDLSPESEFNTVAAGATAPGHPASSTTMPAPTLPSSLVAPMAQYAQVAPPTPTMMTRSWEIETCRKDTETRLQETGSSQLSPHTIFLSLLGVCALSYVRKLLSNVLNDARIDSTIRAQAIASYIATLQPETFSEDKRARRFRTPNIDLTNTDDEAVVELQNSNDVGGRNNSPVVAAAPSPTLTPMRASQVTPVALFLMQIIESSASIDGADTPGPHLAKDVGPTLQPLYDHMRLHCTTALQGIHEVTAGGSQVYKKGYVDARIFHHIQSICAQFGITYPLRQSAGTTGATDRISTVPHLTEFTHDQIVDVTWTLFTGRSAKTYQTTRTQAGRWVEARNRIAAYFENATSPRVNHVDTNVVRSVHEQLSLLFGPETVLSSVAAAAPAGQLIRSSAAEMERLIGRALNAITAADAGANA</sequence>
<proteinExistence type="predicted"/>
<keyword evidence="3" id="KW-1185">Reference proteome</keyword>
<reference evidence="2" key="1">
    <citation type="submission" date="2014-09" db="EMBL/GenBank/DDBJ databases">
        <title>Genome sequence of the luminous mushroom Mycena chlorophos for searching fungal bioluminescence genes.</title>
        <authorList>
            <person name="Tanaka Y."/>
            <person name="Kasuga D."/>
            <person name="Oba Y."/>
            <person name="Hase S."/>
            <person name="Sato K."/>
            <person name="Oba Y."/>
            <person name="Sakakibara Y."/>
        </authorList>
    </citation>
    <scope>NUCLEOTIDE SEQUENCE</scope>
</reference>
<dbReference type="EMBL" id="DF839524">
    <property type="protein sequence ID" value="GAT44033.1"/>
    <property type="molecule type" value="Genomic_DNA"/>
</dbReference>
<feature type="compositionally biased region" description="Basic and acidic residues" evidence="1">
    <location>
        <begin position="459"/>
        <end position="470"/>
    </location>
</feature>
<evidence type="ECO:0000256" key="1">
    <source>
        <dbReference type="SAM" id="MobiDB-lite"/>
    </source>
</evidence>
<accession>A0ABQ0KYQ5</accession>
<evidence type="ECO:0000313" key="3">
    <source>
        <dbReference type="Proteomes" id="UP000815677"/>
    </source>
</evidence>
<dbReference type="Proteomes" id="UP000815677">
    <property type="component" value="Unassembled WGS sequence"/>
</dbReference>
<gene>
    <name evidence="2" type="ORF">MCHLO_01675</name>
</gene>